<evidence type="ECO:0000313" key="2">
    <source>
        <dbReference type="EMBL" id="KAF9534675.1"/>
    </source>
</evidence>
<evidence type="ECO:0000259" key="1">
    <source>
        <dbReference type="PROSITE" id="PS51186"/>
    </source>
</evidence>
<dbReference type="Pfam" id="PF13673">
    <property type="entry name" value="Acetyltransf_10"/>
    <property type="match status" value="1"/>
</dbReference>
<sequence>MSTDTSSVLKSEAPSHEIIIASSLAERQQCLDIRIEVFHREQKFPLETEIDDLEDQATHFLLRLIPSLTPIGTIRGFRVPNKSYYKLTRLAILKDYRKYRLGRELVLALHNWVMQDCHNHTEDTASENPRTTPSPTTVDIVTHSQLYIKPFYAKFGYEPEGDEFDEDGDPHQKMVLRLPV</sequence>
<organism evidence="2 3">
    <name type="scientific">Crepidotus variabilis</name>
    <dbReference type="NCBI Taxonomy" id="179855"/>
    <lineage>
        <taxon>Eukaryota</taxon>
        <taxon>Fungi</taxon>
        <taxon>Dikarya</taxon>
        <taxon>Basidiomycota</taxon>
        <taxon>Agaricomycotina</taxon>
        <taxon>Agaricomycetes</taxon>
        <taxon>Agaricomycetidae</taxon>
        <taxon>Agaricales</taxon>
        <taxon>Agaricineae</taxon>
        <taxon>Crepidotaceae</taxon>
        <taxon>Crepidotus</taxon>
    </lineage>
</organism>
<evidence type="ECO:0000313" key="3">
    <source>
        <dbReference type="Proteomes" id="UP000807306"/>
    </source>
</evidence>
<name>A0A9P6ESN8_9AGAR</name>
<dbReference type="OrthoDB" id="329272at2759"/>
<dbReference type="PROSITE" id="PS51186">
    <property type="entry name" value="GNAT"/>
    <property type="match status" value="1"/>
</dbReference>
<gene>
    <name evidence="2" type="ORF">CPB83DRAFT_842739</name>
</gene>
<reference evidence="2" key="1">
    <citation type="submission" date="2020-11" db="EMBL/GenBank/DDBJ databases">
        <authorList>
            <consortium name="DOE Joint Genome Institute"/>
            <person name="Ahrendt S."/>
            <person name="Riley R."/>
            <person name="Andreopoulos W."/>
            <person name="Labutti K."/>
            <person name="Pangilinan J."/>
            <person name="Ruiz-Duenas F.J."/>
            <person name="Barrasa J.M."/>
            <person name="Sanchez-Garcia M."/>
            <person name="Camarero S."/>
            <person name="Miyauchi S."/>
            <person name="Serrano A."/>
            <person name="Linde D."/>
            <person name="Babiker R."/>
            <person name="Drula E."/>
            <person name="Ayuso-Fernandez I."/>
            <person name="Pacheco R."/>
            <person name="Padilla G."/>
            <person name="Ferreira P."/>
            <person name="Barriuso J."/>
            <person name="Kellner H."/>
            <person name="Castanera R."/>
            <person name="Alfaro M."/>
            <person name="Ramirez L."/>
            <person name="Pisabarro A.G."/>
            <person name="Kuo A."/>
            <person name="Tritt A."/>
            <person name="Lipzen A."/>
            <person name="He G."/>
            <person name="Yan M."/>
            <person name="Ng V."/>
            <person name="Cullen D."/>
            <person name="Martin F."/>
            <person name="Rosso M.-N."/>
            <person name="Henrissat B."/>
            <person name="Hibbett D."/>
            <person name="Martinez A.T."/>
            <person name="Grigoriev I.V."/>
        </authorList>
    </citation>
    <scope>NUCLEOTIDE SEQUENCE</scope>
    <source>
        <strain evidence="2">CBS 506.95</strain>
    </source>
</reference>
<feature type="domain" description="N-acetyltransferase" evidence="1">
    <location>
        <begin position="17"/>
        <end position="179"/>
    </location>
</feature>
<dbReference type="EMBL" id="MU157825">
    <property type="protein sequence ID" value="KAF9534675.1"/>
    <property type="molecule type" value="Genomic_DNA"/>
</dbReference>
<dbReference type="InterPro" id="IPR000182">
    <property type="entry name" value="GNAT_dom"/>
</dbReference>
<dbReference type="SUPFAM" id="SSF55729">
    <property type="entry name" value="Acyl-CoA N-acyltransferases (Nat)"/>
    <property type="match status" value="1"/>
</dbReference>
<dbReference type="Gene3D" id="3.40.630.30">
    <property type="match status" value="1"/>
</dbReference>
<dbReference type="GO" id="GO:0016747">
    <property type="term" value="F:acyltransferase activity, transferring groups other than amino-acyl groups"/>
    <property type="evidence" value="ECO:0007669"/>
    <property type="project" value="InterPro"/>
</dbReference>
<accession>A0A9P6ESN8</accession>
<protein>
    <submittedName>
        <fullName evidence="2">Acyl-CoA N-acyltransferase</fullName>
    </submittedName>
</protein>
<comment type="caution">
    <text evidence="2">The sequence shown here is derived from an EMBL/GenBank/DDBJ whole genome shotgun (WGS) entry which is preliminary data.</text>
</comment>
<dbReference type="Proteomes" id="UP000807306">
    <property type="component" value="Unassembled WGS sequence"/>
</dbReference>
<keyword evidence="3" id="KW-1185">Reference proteome</keyword>
<dbReference type="InterPro" id="IPR016181">
    <property type="entry name" value="Acyl_CoA_acyltransferase"/>
</dbReference>
<proteinExistence type="predicted"/>
<dbReference type="AlphaFoldDB" id="A0A9P6ESN8"/>